<feature type="compositionally biased region" description="Basic and acidic residues" evidence="5">
    <location>
        <begin position="744"/>
        <end position="763"/>
    </location>
</feature>
<dbReference type="Gene3D" id="1.25.40.20">
    <property type="entry name" value="Ankyrin repeat-containing domain"/>
    <property type="match status" value="1"/>
</dbReference>
<dbReference type="Pfam" id="PF12796">
    <property type="entry name" value="Ank_2"/>
    <property type="match status" value="2"/>
</dbReference>
<evidence type="ECO:0000256" key="4">
    <source>
        <dbReference type="RuleBase" id="RU003971"/>
    </source>
</evidence>
<dbReference type="InterPro" id="IPR015917">
    <property type="entry name" value="Pept_C14A"/>
</dbReference>
<dbReference type="InterPro" id="IPR036770">
    <property type="entry name" value="Ankyrin_rpt-contain_sf"/>
</dbReference>
<dbReference type="PROSITE" id="PS50088">
    <property type="entry name" value="ANK_REPEAT"/>
    <property type="match status" value="1"/>
</dbReference>
<evidence type="ECO:0000256" key="5">
    <source>
        <dbReference type="SAM" id="MobiDB-lite"/>
    </source>
</evidence>
<feature type="repeat" description="ANK" evidence="3">
    <location>
        <begin position="186"/>
        <end position="218"/>
    </location>
</feature>
<dbReference type="PROSITE" id="PS50297">
    <property type="entry name" value="ANK_REP_REGION"/>
    <property type="match status" value="1"/>
</dbReference>
<dbReference type="SUPFAM" id="SSF52129">
    <property type="entry name" value="Caspase-like"/>
    <property type="match status" value="1"/>
</dbReference>
<dbReference type="InterPro" id="IPR002110">
    <property type="entry name" value="Ankyrin_rpt"/>
</dbReference>
<evidence type="ECO:0000259" key="7">
    <source>
        <dbReference type="PROSITE" id="PS50208"/>
    </source>
</evidence>
<organism evidence="8 9">
    <name type="scientific">Taenia crassiceps</name>
    <dbReference type="NCBI Taxonomy" id="6207"/>
    <lineage>
        <taxon>Eukaryota</taxon>
        <taxon>Metazoa</taxon>
        <taxon>Spiralia</taxon>
        <taxon>Lophotrochozoa</taxon>
        <taxon>Platyhelminthes</taxon>
        <taxon>Cestoda</taxon>
        <taxon>Eucestoda</taxon>
        <taxon>Cyclophyllidea</taxon>
        <taxon>Taeniidae</taxon>
        <taxon>Taenia</taxon>
    </lineage>
</organism>
<dbReference type="Pfam" id="PF15346">
    <property type="entry name" value="ARGLU"/>
    <property type="match status" value="1"/>
</dbReference>
<dbReference type="InterPro" id="IPR011600">
    <property type="entry name" value="Pept_C14_caspase"/>
</dbReference>
<evidence type="ECO:0000313" key="9">
    <source>
        <dbReference type="Proteomes" id="UP001651158"/>
    </source>
</evidence>
<dbReference type="EMBL" id="JAKROA010000016">
    <property type="protein sequence ID" value="KAL5103723.1"/>
    <property type="molecule type" value="Genomic_DNA"/>
</dbReference>
<evidence type="ECO:0000256" key="2">
    <source>
        <dbReference type="ARBA" id="ARBA00022703"/>
    </source>
</evidence>
<dbReference type="PANTHER" id="PTHR48169:SF7">
    <property type="entry name" value="CASPASE 10"/>
    <property type="match status" value="1"/>
</dbReference>
<dbReference type="SUPFAM" id="SSF48403">
    <property type="entry name" value="Ankyrin repeat"/>
    <property type="match status" value="1"/>
</dbReference>
<dbReference type="InterPro" id="IPR001309">
    <property type="entry name" value="Pept_C14_p20"/>
</dbReference>
<comment type="caution">
    <text evidence="8">The sequence shown here is derived from an EMBL/GenBank/DDBJ whole genome shotgun (WGS) entry which is preliminary data.</text>
</comment>
<dbReference type="PANTHER" id="PTHR48169">
    <property type="entry name" value="DED DOMAIN-CONTAINING PROTEIN"/>
    <property type="match status" value="1"/>
</dbReference>
<sequence>MDGAVFRMKLQWILENAGEFVDLVLMSGLDLEAKTALHIAVENHFEEAVKLLVSTGRVDLLATAGNSGWSALHTAVDLGDARLTQALLPIHNTAITPHCILSSLKQPTASPYSVTALHMAVRRNSAACAVVLLHTANALQDGHSSSWPSSEEEDELAAVDEIRQKHLFHGQAGKGSRKLNKLKDRNGDTPLHWAVKTNNYAMARLLCSYGARPRHSHNCQGQTPLVLAKYVLHNAKMTKLLAGFSPTSNTKTNITDSFENDNDDTEEILPLELPSPSNLTLQRVARASEVDGSCRKLQQTSLGVVMSTPPAVAVTAAAIPAKKSPSGEVSSGGSISARPYLHREAKSTIPQGPLDLKVESDTLETSRPRAYSLKVGRRELDMLRQKAPSLLSRPLLKRAVVHRPRPVSLKARRKASLMDPAEYYPMASSRRGICVVINNMTYWHPKFQNRGGCDKDEKRVERIFCSLGFLVKVLRNLSSGEMRSELGFIGNKTDHSAYDAFVAVIMTHGGLGELYGVNGDAFPVHQLTLDFTAERCPSLAASGSTEEVPAPPNPGSAFLNPLEIGITQVEGEAAEEATEDVEEKPPIVAAKLPRKQRLVPNFADFLLSYATLAGFKAQRDPQQGSIYIQTLCHHLEVYGRSRSLLDIVTSVHREVSEKVFREAESPDQEGTVFQQTPEVRHTLTRRVHLSPLNLCVTFLVMAKDDDNSGLSRSYSRSKTKRIHSSSSSESHSHNGLKNGTSKKGRLEEQRKKEEMKAEEERLTRQQWAESKLLEEEVARRLERYLEAELAVLLKEREVEFNAEVEKRVAIEREALEKRRKEEAERKAREEEEEKRRKEEEERQLKELNERLARQREEELSELRRKEEEIRQKQYEEELRKLEEKQRLEAEEQRRIKKEQEIILNRKRCDLEDHSAPLFGGMLINDAK</sequence>
<dbReference type="Proteomes" id="UP001651158">
    <property type="component" value="Unassembled WGS sequence"/>
</dbReference>
<dbReference type="InterPro" id="IPR002138">
    <property type="entry name" value="Pept_C14_p10"/>
</dbReference>
<feature type="region of interest" description="Disordered" evidence="5">
    <location>
        <begin position="707"/>
        <end position="764"/>
    </location>
</feature>
<keyword evidence="3" id="KW-0040">ANK repeat</keyword>
<accession>A0ABR4Q2E0</accession>
<comment type="similarity">
    <text evidence="1 4">Belongs to the peptidase C14A family.</text>
</comment>
<protein>
    <submittedName>
        <fullName evidence="8">Caspase-6</fullName>
    </submittedName>
</protein>
<dbReference type="Gene3D" id="3.40.50.1460">
    <property type="match status" value="1"/>
</dbReference>
<dbReference type="SMART" id="SM00248">
    <property type="entry name" value="ANK"/>
    <property type="match status" value="5"/>
</dbReference>
<feature type="domain" description="Caspase family p10" evidence="6">
    <location>
        <begin position="599"/>
        <end position="691"/>
    </location>
</feature>
<evidence type="ECO:0000256" key="1">
    <source>
        <dbReference type="ARBA" id="ARBA00010134"/>
    </source>
</evidence>
<dbReference type="InterPro" id="IPR029030">
    <property type="entry name" value="Caspase-like_dom_sf"/>
</dbReference>
<proteinExistence type="inferred from homology"/>
<feature type="domain" description="Caspase family p20" evidence="7">
    <location>
        <begin position="430"/>
        <end position="539"/>
    </location>
</feature>
<dbReference type="PROSITE" id="PS50208">
    <property type="entry name" value="CASPASE_P20"/>
    <property type="match status" value="1"/>
</dbReference>
<name>A0ABR4Q2E0_9CEST</name>
<evidence type="ECO:0000256" key="3">
    <source>
        <dbReference type="PROSITE-ProRule" id="PRU00023"/>
    </source>
</evidence>
<keyword evidence="2" id="KW-0053">Apoptosis</keyword>
<keyword evidence="9" id="KW-1185">Reference proteome</keyword>
<reference evidence="8 9" key="1">
    <citation type="journal article" date="2022" name="Front. Cell. Infect. Microbiol.">
        <title>The Genomes of Two Strains of Taenia crassiceps the Animal Model for the Study of Human Cysticercosis.</title>
        <authorList>
            <person name="Bobes R.J."/>
            <person name="Estrada K."/>
            <person name="Rios-Valencia D.G."/>
            <person name="Calderon-Gallegos A."/>
            <person name="de la Torre P."/>
            <person name="Carrero J.C."/>
            <person name="Sanchez-Flores A."/>
            <person name="Laclette J.P."/>
        </authorList>
    </citation>
    <scope>NUCLEOTIDE SEQUENCE [LARGE SCALE GENOMIC DNA]</scope>
    <source>
        <strain evidence="8">WFUcys</strain>
    </source>
</reference>
<evidence type="ECO:0000313" key="8">
    <source>
        <dbReference type="EMBL" id="KAL5103723.1"/>
    </source>
</evidence>
<evidence type="ECO:0000259" key="6">
    <source>
        <dbReference type="PROSITE" id="PS50207"/>
    </source>
</evidence>
<dbReference type="PRINTS" id="PR00376">
    <property type="entry name" value="IL1BCENZYME"/>
</dbReference>
<dbReference type="Pfam" id="PF00656">
    <property type="entry name" value="Peptidase_C14"/>
    <property type="match status" value="1"/>
</dbReference>
<gene>
    <name evidence="8" type="ORF">TcWFU_006017</name>
</gene>
<dbReference type="PROSITE" id="PS50207">
    <property type="entry name" value="CASPASE_P10"/>
    <property type="match status" value="1"/>
</dbReference>
<dbReference type="InterPro" id="IPR033371">
    <property type="entry name" value="ARGLU1"/>
</dbReference>
<dbReference type="SMART" id="SM00115">
    <property type="entry name" value="CASc"/>
    <property type="match status" value="1"/>
</dbReference>
<feature type="region of interest" description="Disordered" evidence="5">
    <location>
        <begin position="819"/>
        <end position="842"/>
    </location>
</feature>